<keyword evidence="2" id="KW-1133">Transmembrane helix</keyword>
<evidence type="ECO:0000256" key="2">
    <source>
        <dbReference type="SAM" id="Phobius"/>
    </source>
</evidence>
<accession>A0A3M7PK97</accession>
<proteinExistence type="predicted"/>
<reference evidence="3 4" key="1">
    <citation type="journal article" date="2018" name="Sci. Rep.">
        <title>Genomic signatures of local adaptation to the degree of environmental predictability in rotifers.</title>
        <authorList>
            <person name="Franch-Gras L."/>
            <person name="Hahn C."/>
            <person name="Garcia-Roger E.M."/>
            <person name="Carmona M.J."/>
            <person name="Serra M."/>
            <person name="Gomez A."/>
        </authorList>
    </citation>
    <scope>NUCLEOTIDE SEQUENCE [LARGE SCALE GENOMIC DNA]</scope>
    <source>
        <strain evidence="3">HYR1</strain>
    </source>
</reference>
<evidence type="ECO:0000313" key="3">
    <source>
        <dbReference type="EMBL" id="RMZ99403.1"/>
    </source>
</evidence>
<evidence type="ECO:0000256" key="1">
    <source>
        <dbReference type="SAM" id="MobiDB-lite"/>
    </source>
</evidence>
<keyword evidence="2" id="KW-0472">Membrane</keyword>
<evidence type="ECO:0000313" key="4">
    <source>
        <dbReference type="Proteomes" id="UP000276133"/>
    </source>
</evidence>
<keyword evidence="4" id="KW-1185">Reference proteome</keyword>
<dbReference type="EMBL" id="REGN01010239">
    <property type="protein sequence ID" value="RMZ99403.1"/>
    <property type="molecule type" value="Genomic_DNA"/>
</dbReference>
<name>A0A3M7PK97_BRAPC</name>
<dbReference type="AlphaFoldDB" id="A0A3M7PK97"/>
<feature type="compositionally biased region" description="Basic and acidic residues" evidence="1">
    <location>
        <begin position="8"/>
        <end position="34"/>
    </location>
</feature>
<feature type="non-terminal residue" evidence="3">
    <location>
        <position position="58"/>
    </location>
</feature>
<comment type="caution">
    <text evidence="3">The sequence shown here is derived from an EMBL/GenBank/DDBJ whole genome shotgun (WGS) entry which is preliminary data.</text>
</comment>
<gene>
    <name evidence="3" type="ORF">BpHYR1_041422</name>
</gene>
<sequence>MNEMNQNDLRKRNLSDGPKEVTKEKVSKEDQKNEKNDDLKIILISSFIGFFFGFILEK</sequence>
<protein>
    <submittedName>
        <fullName evidence="3">Uncharacterized protein</fullName>
    </submittedName>
</protein>
<keyword evidence="2" id="KW-0812">Transmembrane</keyword>
<organism evidence="3 4">
    <name type="scientific">Brachionus plicatilis</name>
    <name type="common">Marine rotifer</name>
    <name type="synonym">Brachionus muelleri</name>
    <dbReference type="NCBI Taxonomy" id="10195"/>
    <lineage>
        <taxon>Eukaryota</taxon>
        <taxon>Metazoa</taxon>
        <taxon>Spiralia</taxon>
        <taxon>Gnathifera</taxon>
        <taxon>Rotifera</taxon>
        <taxon>Eurotatoria</taxon>
        <taxon>Monogononta</taxon>
        <taxon>Pseudotrocha</taxon>
        <taxon>Ploima</taxon>
        <taxon>Brachionidae</taxon>
        <taxon>Brachionus</taxon>
    </lineage>
</organism>
<feature type="region of interest" description="Disordered" evidence="1">
    <location>
        <begin position="1"/>
        <end position="34"/>
    </location>
</feature>
<feature type="transmembrane region" description="Helical" evidence="2">
    <location>
        <begin position="39"/>
        <end position="56"/>
    </location>
</feature>
<dbReference type="Proteomes" id="UP000276133">
    <property type="component" value="Unassembled WGS sequence"/>
</dbReference>